<name>A0A1H3M3L4_9BACT</name>
<feature type="transmembrane region" description="Helical" evidence="1">
    <location>
        <begin position="204"/>
        <end position="224"/>
    </location>
</feature>
<dbReference type="PIRSF" id="PIRSF015921">
    <property type="entry name" value="FA_sphinglp_des"/>
    <property type="match status" value="1"/>
</dbReference>
<feature type="transmembrane region" description="Helical" evidence="1">
    <location>
        <begin position="65"/>
        <end position="85"/>
    </location>
</feature>
<reference evidence="4" key="1">
    <citation type="submission" date="2016-10" db="EMBL/GenBank/DDBJ databases">
        <authorList>
            <person name="Varghese N."/>
            <person name="Submissions S."/>
        </authorList>
    </citation>
    <scope>NUCLEOTIDE SEQUENCE [LARGE SCALE GENOMIC DNA]</scope>
    <source>
        <strain evidence="4">CGMCC 1.8975</strain>
    </source>
</reference>
<dbReference type="AlphaFoldDB" id="A0A1H3M3L4"/>
<dbReference type="EMBL" id="FNOV01000012">
    <property type="protein sequence ID" value="SDY71337.1"/>
    <property type="molecule type" value="Genomic_DNA"/>
</dbReference>
<feature type="transmembrane region" description="Helical" evidence="1">
    <location>
        <begin position="165"/>
        <end position="184"/>
    </location>
</feature>
<dbReference type="GO" id="GO:0008610">
    <property type="term" value="P:lipid biosynthetic process"/>
    <property type="evidence" value="ECO:0007669"/>
    <property type="project" value="UniProtKB-ARBA"/>
</dbReference>
<feature type="transmembrane region" description="Helical" evidence="1">
    <location>
        <begin position="41"/>
        <end position="59"/>
    </location>
</feature>
<feature type="transmembrane region" description="Helical" evidence="1">
    <location>
        <begin position="106"/>
        <end position="123"/>
    </location>
</feature>
<evidence type="ECO:0000313" key="4">
    <source>
        <dbReference type="Proteomes" id="UP000199249"/>
    </source>
</evidence>
<accession>A0A1H3M3L4</accession>
<feature type="domain" description="Fatty acid desaturase" evidence="2">
    <location>
        <begin position="69"/>
        <end position="338"/>
    </location>
</feature>
<dbReference type="GO" id="GO:0016020">
    <property type="term" value="C:membrane"/>
    <property type="evidence" value="ECO:0007669"/>
    <property type="project" value="TreeGrafter"/>
</dbReference>
<evidence type="ECO:0000256" key="1">
    <source>
        <dbReference type="SAM" id="Phobius"/>
    </source>
</evidence>
<evidence type="ECO:0000313" key="3">
    <source>
        <dbReference type="EMBL" id="SDY71337.1"/>
    </source>
</evidence>
<keyword evidence="1" id="KW-1133">Transmembrane helix</keyword>
<dbReference type="STRING" id="651662.SAMN04488069_11239"/>
<dbReference type="InterPro" id="IPR005804">
    <property type="entry name" value="FA_desaturase_dom"/>
</dbReference>
<sequence>MTTKPLRFTNVQRSTFFATVRERADAYFRDNQLSRHANGAMWAKTIFFLSAFVLTYGLIVSNQFSVPVMAGLAAVLGAICAFIGFNVCHDALHGSFSANKRVNKGLGLIFNLIGASPYVWNITHNVVHHTYTNIAGHDEDIEVAPGLVRLDATEPVRRIQRYQHWYAFLLYGLASLSWVLRKDYKKFFQPKIGQQVANHPRREYFNLFFYKAVYYVLFIVVPLVVLDITWWQWALGFVLMHFVEGLTLGLVFQLAHVVEGTAFPLPDEQNDMREAWAVHQLRTTANFSPDSWLASFLCGGLNRQIEHHLFPKVCHIHYPALARIVRETAHEFDLPYLENPTFVGALQSHRRVLRQLGAEAWATAHQPSRPQVAA</sequence>
<dbReference type="PANTHER" id="PTHR19353:SF19">
    <property type="entry name" value="DELTA(5) FATTY ACID DESATURASE C-RELATED"/>
    <property type="match status" value="1"/>
</dbReference>
<feature type="transmembrane region" description="Helical" evidence="1">
    <location>
        <begin position="230"/>
        <end position="252"/>
    </location>
</feature>
<dbReference type="PANTHER" id="PTHR19353">
    <property type="entry name" value="FATTY ACID DESATURASE 2"/>
    <property type="match status" value="1"/>
</dbReference>
<dbReference type="CDD" id="cd03506">
    <property type="entry name" value="Delta6-FADS-like"/>
    <property type="match status" value="1"/>
</dbReference>
<keyword evidence="1" id="KW-0812">Transmembrane</keyword>
<keyword evidence="1" id="KW-0472">Membrane</keyword>
<dbReference type="InterPro" id="IPR012171">
    <property type="entry name" value="Fatty_acid_desaturase"/>
</dbReference>
<dbReference type="Proteomes" id="UP000199249">
    <property type="component" value="Unassembled WGS sequence"/>
</dbReference>
<proteinExistence type="predicted"/>
<gene>
    <name evidence="3" type="ORF">SAMN04488069_11239</name>
</gene>
<organism evidence="3 4">
    <name type="scientific">Hymenobacter psychrophilus</name>
    <dbReference type="NCBI Taxonomy" id="651662"/>
    <lineage>
        <taxon>Bacteria</taxon>
        <taxon>Pseudomonadati</taxon>
        <taxon>Bacteroidota</taxon>
        <taxon>Cytophagia</taxon>
        <taxon>Cytophagales</taxon>
        <taxon>Hymenobacteraceae</taxon>
        <taxon>Hymenobacter</taxon>
    </lineage>
</organism>
<evidence type="ECO:0000259" key="2">
    <source>
        <dbReference type="Pfam" id="PF00487"/>
    </source>
</evidence>
<dbReference type="Pfam" id="PF00487">
    <property type="entry name" value="FA_desaturase"/>
    <property type="match status" value="1"/>
</dbReference>
<dbReference type="OrthoDB" id="104711at2"/>
<protein>
    <submittedName>
        <fullName evidence="3">Linoleoyl-CoA desaturase</fullName>
    </submittedName>
</protein>
<keyword evidence="4" id="KW-1185">Reference proteome</keyword>
<dbReference type="RefSeq" id="WP_092742250.1">
    <property type="nucleotide sequence ID" value="NZ_FNOV01000012.1"/>
</dbReference>
<dbReference type="GO" id="GO:0016717">
    <property type="term" value="F:oxidoreductase activity, acting on paired donors, with oxidation of a pair of donors resulting in the reduction of molecular oxygen to two molecules of water"/>
    <property type="evidence" value="ECO:0007669"/>
    <property type="project" value="TreeGrafter"/>
</dbReference>